<dbReference type="InterPro" id="IPR013120">
    <property type="entry name" value="FAR_NAD-bd"/>
</dbReference>
<dbReference type="Pfam" id="PF00501">
    <property type="entry name" value="AMP-binding"/>
    <property type="match status" value="1"/>
</dbReference>
<evidence type="ECO:0000256" key="1">
    <source>
        <dbReference type="ARBA" id="ARBA00022450"/>
    </source>
</evidence>
<dbReference type="InterPro" id="IPR000873">
    <property type="entry name" value="AMP-dep_synth/lig_dom"/>
</dbReference>
<dbReference type="Pfam" id="PF23562">
    <property type="entry name" value="AMP-binding_C_3"/>
    <property type="match status" value="1"/>
</dbReference>
<dbReference type="STRING" id="34475.A0A4Y9YNX2"/>
<dbReference type="Gene3D" id="3.40.50.720">
    <property type="entry name" value="NAD(P)-binding Rossmann-like Domain"/>
    <property type="match status" value="1"/>
</dbReference>
<keyword evidence="1" id="KW-0596">Phosphopantetheine</keyword>
<dbReference type="EMBL" id="SEKV01000117">
    <property type="protein sequence ID" value="TFY63842.1"/>
    <property type="molecule type" value="Genomic_DNA"/>
</dbReference>
<feature type="domain" description="Thioester reductase (TE)" evidence="4">
    <location>
        <begin position="734"/>
        <end position="954"/>
    </location>
</feature>
<dbReference type="AlphaFoldDB" id="A0A4Y9YNX2"/>
<accession>A0A4Y9YNX2</accession>
<organism evidence="5 6">
    <name type="scientific">Rhodofomes roseus</name>
    <dbReference type="NCBI Taxonomy" id="34475"/>
    <lineage>
        <taxon>Eukaryota</taxon>
        <taxon>Fungi</taxon>
        <taxon>Dikarya</taxon>
        <taxon>Basidiomycota</taxon>
        <taxon>Agaricomycotina</taxon>
        <taxon>Agaricomycetes</taxon>
        <taxon>Polyporales</taxon>
        <taxon>Rhodofomes</taxon>
    </lineage>
</organism>
<gene>
    <name evidence="5" type="ORF">EVJ58_g3006</name>
</gene>
<evidence type="ECO:0000259" key="4">
    <source>
        <dbReference type="Pfam" id="PF07993"/>
    </source>
</evidence>
<dbReference type="InterPro" id="IPR042099">
    <property type="entry name" value="ANL_N_sf"/>
</dbReference>
<evidence type="ECO:0008006" key="7">
    <source>
        <dbReference type="Google" id="ProtNLM"/>
    </source>
</evidence>
<sequence>MSTFSIVFPLTQTAVMSTPLRLLPSHPQTQGRSCATFKVPPLDGTLTFPQLFDFHEQHSANHSLFVYAEQDGTINAINWTRACVAIRRAALLVREHVGTMHVGGPTDAQEVPVVAILSASDAIPYATLMMGIMRAGYTPFPLSARNSAAAIAHLLAQSNAVHIFVGLDQAMRDLTVEACELLKSQYGYVTVPGTSSMPVFDDFYNAGLKGNTAHDVPYVHPGLDKTIFYLHSSGSTAFPKPIPWTYRRMIQISRAVFYGERDLTGRTMALFGMPMFHAMGIMSTVFACAFGQVIAVPAPQTPPALPTVENIIQGAMATKADLIMTVPSLVEAWSRNPEWVKWLATIDGISYGGGPLNKERGDYLVSQGVRIFCNYGSTESGVMSEFLPAETGMNWEYFRFGSFLKVKLEPYVEHEYEVIVVENELLRPNVINAKVDGVDAYATFDLVTPHPTEKGLYKVVGRTDDQIMHSTGEKTNPGPLETMMNQDPHVRGSAMFGRGRLQAGILVDPKPEYTVDPSDEAKLAVFRNMIWPTVVKMNTYAPQHSRVFKEMIIVANPAKPFTYTPKGTVRRAAAIKEYDDEINALYELVDASSQSSVASPASWDVAVTTEFVRKTVAQIMKNCPQDGDDLFQHGCDSLQATYIRNTLLRAVRESLKIDTRPVTESFVYNNPNIKLLSTFISSVALGTYQPEDDTTSSTDRVNAMRAMVLQYTTAFPLHKADLSAKRPTGDIVLVTGTTGSFGCHLLSQLAAKKDVKRIYALNRASADQQSLHQRQKEAIASRGLDARILDSGKILLLEGDLTTARFGLSEETFGELRRTVTHIIHNAWRVDFVINLTSFEPQVQGVRALIEFALSSPLPEPPKFLFESSIGTLQNAPSEDVIAETATMPEWAVGTGYAESKWVSEQIVLAAGQTTALKPLIARLGQMCAGPDGAWNAHEWYPSIVQSAPTVGCFPDDERLIDWLQLDLATAALIDLRKASSPTSLVHVVHPLPIPWHDLAVAVSAELAVPLVPFATWLAKLEEYAAAQGDRTARLHALHLLPKFRGILLQEDKGRMALGMANMDISRAKEASPTLADPRLRQLSVEDVTRWIAYWRKVGLFTRA</sequence>
<dbReference type="SUPFAM" id="SSF56801">
    <property type="entry name" value="Acetyl-CoA synthetase-like"/>
    <property type="match status" value="1"/>
</dbReference>
<dbReference type="Pfam" id="PF07993">
    <property type="entry name" value="NAD_binding_4"/>
    <property type="match status" value="1"/>
</dbReference>
<dbReference type="PANTHER" id="PTHR43439">
    <property type="entry name" value="PHENYLACETATE-COENZYME A LIGASE"/>
    <property type="match status" value="1"/>
</dbReference>
<name>A0A4Y9YNX2_9APHY</name>
<evidence type="ECO:0000313" key="5">
    <source>
        <dbReference type="EMBL" id="TFY63842.1"/>
    </source>
</evidence>
<proteinExistence type="predicted"/>
<keyword evidence="2" id="KW-0597">Phosphoprotein</keyword>
<dbReference type="PANTHER" id="PTHR43439:SF2">
    <property type="entry name" value="ENZYME, PUTATIVE (JCVI)-RELATED"/>
    <property type="match status" value="1"/>
</dbReference>
<protein>
    <recommendedName>
        <fullName evidence="7">Acetyl-CoA synthetase-like protein</fullName>
    </recommendedName>
</protein>
<dbReference type="InterPro" id="IPR051414">
    <property type="entry name" value="Adenylate-forming_Reductase"/>
</dbReference>
<feature type="domain" description="AMP-dependent synthetase/ligase" evidence="3">
    <location>
        <begin position="123"/>
        <end position="386"/>
    </location>
</feature>
<comment type="caution">
    <text evidence="5">The sequence shown here is derived from an EMBL/GenBank/DDBJ whole genome shotgun (WGS) entry which is preliminary data.</text>
</comment>
<evidence type="ECO:0000256" key="2">
    <source>
        <dbReference type="ARBA" id="ARBA00022553"/>
    </source>
</evidence>
<reference evidence="5 6" key="1">
    <citation type="submission" date="2019-01" db="EMBL/GenBank/DDBJ databases">
        <title>Genome sequencing of the rare red list fungi Fomitopsis rosea.</title>
        <authorList>
            <person name="Buettner E."/>
            <person name="Kellner H."/>
        </authorList>
    </citation>
    <scope>NUCLEOTIDE SEQUENCE [LARGE SCALE GENOMIC DNA]</scope>
    <source>
        <strain evidence="5 6">DSM 105464</strain>
    </source>
</reference>
<evidence type="ECO:0000313" key="6">
    <source>
        <dbReference type="Proteomes" id="UP000298390"/>
    </source>
</evidence>
<dbReference type="Proteomes" id="UP000298390">
    <property type="component" value="Unassembled WGS sequence"/>
</dbReference>
<evidence type="ECO:0000259" key="3">
    <source>
        <dbReference type="Pfam" id="PF00501"/>
    </source>
</evidence>
<dbReference type="Gene3D" id="3.40.50.12780">
    <property type="entry name" value="N-terminal domain of ligase-like"/>
    <property type="match status" value="1"/>
</dbReference>
<dbReference type="SUPFAM" id="SSF51735">
    <property type="entry name" value="NAD(P)-binding Rossmann-fold domains"/>
    <property type="match status" value="1"/>
</dbReference>
<dbReference type="InterPro" id="IPR036291">
    <property type="entry name" value="NAD(P)-bd_dom_sf"/>
</dbReference>